<reference evidence="2" key="2">
    <citation type="journal article" date="2015" name="Antimicrob. Agents Chemother.">
        <title>Complete Sequence of Conjugative IncA/C Plasmid Encoding CMY-2 ?-Lactamase and RmtE 16S rRNA Methyltransferase.</title>
        <authorList>
            <person name="Lee C.S."/>
            <person name="Li J.J."/>
            <person name="Doi Y."/>
        </authorList>
    </citation>
    <scope>NUCLEOTIDE SEQUENCE</scope>
    <source>
        <strain evidence="2">YDC637</strain>
        <plasmid evidence="2">pYDC637</plasmid>
    </source>
</reference>
<organism evidence="7 8">
    <name type="scientific">Escherichia coli</name>
    <dbReference type="NCBI Taxonomy" id="562"/>
    <lineage>
        <taxon>Bacteria</taxon>
        <taxon>Pseudomonadati</taxon>
        <taxon>Pseudomonadota</taxon>
        <taxon>Gammaproteobacteria</taxon>
        <taxon>Enterobacterales</taxon>
        <taxon>Enterobacteriaceae</taxon>
        <taxon>Escherichia</taxon>
    </lineage>
</organism>
<name>A0A0A6SUN9_ECOLX</name>
<evidence type="ECO:0000313" key="5">
    <source>
        <dbReference type="EMBL" id="MGE16563.1"/>
    </source>
</evidence>
<dbReference type="Proteomes" id="UP000272336">
    <property type="component" value="Unassembled WGS sequence"/>
</dbReference>
<geneLocation type="plasmid" evidence="4">
    <name>pECwhn14</name>
</geneLocation>
<feature type="region of interest" description="Disordered" evidence="1">
    <location>
        <begin position="1"/>
        <end position="22"/>
    </location>
</feature>
<evidence type="ECO:0000313" key="6">
    <source>
        <dbReference type="EMBL" id="MGE17801.1"/>
    </source>
</evidence>
<protein>
    <submittedName>
        <fullName evidence="7">Transcriptional regulator</fullName>
    </submittedName>
</protein>
<reference evidence="7 8" key="5">
    <citation type="submission" date="2016-12" db="EMBL/GenBank/DDBJ databases">
        <title>Real-Time Genomic Investigation Underlying the Public Health Response to a Shiga Toxin-Producing Escherichia Coli O26:H11 Outbreak in a Nursery.</title>
        <authorList>
            <person name="Ferdous M."/>
            <person name="Moran-Gilad J."/>
            <person name="Rossen J.W."/>
            <person name="Gdalevich M."/>
        </authorList>
    </citation>
    <scope>NUCLEOTIDE SEQUENCE [LARGE SCALE GENOMIC DNA]</scope>
    <source>
        <strain evidence="7 8">STEC 514-2</strain>
    </source>
</reference>
<reference evidence="3" key="3">
    <citation type="submission" date="2015-04" db="EMBL/GenBank/DDBJ databases">
        <title>CTX-M-encoding plasmid pCA14 from community associated ESBL-producing E.coli.</title>
        <authorList>
            <person name="Li J.-J."/>
            <person name="Doi Y."/>
        </authorList>
    </citation>
    <scope>NUCLEOTIDE SEQUENCE</scope>
    <source>
        <strain evidence="3">CA14</strain>
        <plasmid evidence="3">pCA14</plasmid>
    </source>
</reference>
<proteinExistence type="predicted"/>
<accession>A0A0A6SUN9</accession>
<evidence type="ECO:0000313" key="3">
    <source>
        <dbReference type="EMBL" id="AKD26483.1"/>
    </source>
</evidence>
<geneLocation type="plasmid" evidence="3">
    <name>pCA14</name>
</geneLocation>
<evidence type="ECO:0000256" key="1">
    <source>
        <dbReference type="SAM" id="MobiDB-lite"/>
    </source>
</evidence>
<dbReference type="AlphaFoldDB" id="A0A0A6SUN9"/>
<dbReference type="EMBL" id="CP009231">
    <property type="protein sequence ID" value="AKD26483.1"/>
    <property type="molecule type" value="Genomic_DNA"/>
</dbReference>
<reference evidence="5 9" key="6">
    <citation type="submission" date="2018-10" db="EMBL/GenBank/DDBJ databases">
        <authorList>
            <consortium name="NARMS: The National Antimicrobial Resistance Monitoring System"/>
        </authorList>
    </citation>
    <scope>NUCLEOTIDE SEQUENCE [LARGE SCALE GENOMIC DNA]</scope>
    <source>
        <strain evidence="5 9">CVM N17EC0060</strain>
    </source>
</reference>
<gene>
    <name evidence="4" type="ORF">AKG29_00680</name>
    <name evidence="7" type="ORF">BTQ06_28435</name>
    <name evidence="5" type="ORF">D9D43_23850</name>
    <name evidence="6" type="ORF">D9D43_30930</name>
</gene>
<dbReference type="Proteomes" id="UP000218543">
    <property type="component" value="Unassembled WGS sequence"/>
</dbReference>
<evidence type="ECO:0000313" key="4">
    <source>
        <dbReference type="EMBL" id="ANZ22224.1"/>
    </source>
</evidence>
<geneLocation type="plasmid" evidence="2">
    <name>pYDC637</name>
</geneLocation>
<evidence type="ECO:0000313" key="9">
    <source>
        <dbReference type="Proteomes" id="UP000272336"/>
    </source>
</evidence>
<reference evidence="4" key="4">
    <citation type="submission" date="2015-07" db="EMBL/GenBank/DDBJ databases">
        <title>Genomic insight into acquired antimicrobial resistance determinants in a multidrug resistant Escherichia coli isolate from healthy chicken in China.</title>
        <authorList>
            <person name="Lei C.W."/>
            <person name="Zhang A.Y."/>
            <person name="Wang H.N."/>
        </authorList>
    </citation>
    <scope>NUCLEOTIDE SEQUENCE [LARGE SCALE GENOMIC DNA]</scope>
    <source>
        <strain evidence="4">ECwhn14</strain>
        <plasmid evidence="4">pECwhn14</plasmid>
    </source>
</reference>
<sequence>MDPSGNDGLLPAISGRREDFPQPAVRCGTDGLRAGVVNPPGLTCAALPLTSEGRQRIKR</sequence>
<reference evidence="3" key="1">
    <citation type="journal article" date="2015" name="Antimicrob. Agents Chemother.">
        <title>Complete nucleotide sequences of bla(CTX-M)-harboring IncF plasmids from community-associated Escherichia coli strains in the United States.</title>
        <authorList>
            <person name="Li J.J."/>
            <person name="Spychala C.N."/>
            <person name="Hu F."/>
            <person name="Sheng J.F."/>
            <person name="Doi Y."/>
        </authorList>
    </citation>
    <scope>NUCLEOTIDE SEQUENCE</scope>
    <source>
        <strain evidence="3">CA14</strain>
        <plasmid evidence="3">pCA14</plasmid>
    </source>
</reference>
<dbReference type="EMBL" id="CP012197">
    <property type="protein sequence ID" value="ANZ22224.1"/>
    <property type="molecule type" value="Genomic_DNA"/>
</dbReference>
<dbReference type="EMBL" id="RNLZ01000331">
    <property type="protein sequence ID" value="MGE17801.1"/>
    <property type="molecule type" value="Genomic_DNA"/>
</dbReference>
<keyword evidence="2" id="KW-0614">Plasmid</keyword>
<evidence type="ECO:0000313" key="2">
    <source>
        <dbReference type="EMBL" id="AIY22977.1"/>
    </source>
</evidence>
<dbReference type="EMBL" id="MRVZ01000189">
    <property type="protein sequence ID" value="PAU10335.1"/>
    <property type="molecule type" value="Genomic_DNA"/>
</dbReference>
<dbReference type="EMBL" id="KP056256">
    <property type="protein sequence ID" value="AIY22977.1"/>
    <property type="molecule type" value="Genomic_DNA"/>
</dbReference>
<evidence type="ECO:0000313" key="8">
    <source>
        <dbReference type="Proteomes" id="UP000218543"/>
    </source>
</evidence>
<dbReference type="EMBL" id="RNLZ01000068">
    <property type="protein sequence ID" value="MGE16563.1"/>
    <property type="molecule type" value="Genomic_DNA"/>
</dbReference>
<evidence type="ECO:0000313" key="7">
    <source>
        <dbReference type="EMBL" id="PAU10335.1"/>
    </source>
</evidence>